<protein>
    <submittedName>
        <fullName evidence="4">Uncharacterized protein</fullName>
    </submittedName>
</protein>
<keyword evidence="2" id="KW-0732">Signal</keyword>
<keyword evidence="5" id="KW-1185">Reference proteome</keyword>
<name>A0ABR3VZF6_9PEZI</name>
<accession>A0ABR3VZF6</accession>
<reference evidence="4 5" key="1">
    <citation type="journal article" date="2024" name="Commun. Biol.">
        <title>Comparative genomic analysis of thermophilic fungi reveals convergent evolutionary adaptations and gene losses.</title>
        <authorList>
            <person name="Steindorff A.S."/>
            <person name="Aguilar-Pontes M.V."/>
            <person name="Robinson A.J."/>
            <person name="Andreopoulos B."/>
            <person name="LaButti K."/>
            <person name="Kuo A."/>
            <person name="Mondo S."/>
            <person name="Riley R."/>
            <person name="Otillar R."/>
            <person name="Haridas S."/>
            <person name="Lipzen A."/>
            <person name="Grimwood J."/>
            <person name="Schmutz J."/>
            <person name="Clum A."/>
            <person name="Reid I.D."/>
            <person name="Moisan M.C."/>
            <person name="Butler G."/>
            <person name="Nguyen T.T.M."/>
            <person name="Dewar K."/>
            <person name="Conant G."/>
            <person name="Drula E."/>
            <person name="Henrissat B."/>
            <person name="Hansel C."/>
            <person name="Singer S."/>
            <person name="Hutchinson M.I."/>
            <person name="de Vries R.P."/>
            <person name="Natvig D.O."/>
            <person name="Powell A.J."/>
            <person name="Tsang A."/>
            <person name="Grigoriev I.V."/>
        </authorList>
    </citation>
    <scope>NUCLEOTIDE SEQUENCE [LARGE SCALE GENOMIC DNA]</scope>
    <source>
        <strain evidence="4 5">ATCC 24622</strain>
    </source>
</reference>
<organism evidence="4 5">
    <name type="scientific">Phialemonium thermophilum</name>
    <dbReference type="NCBI Taxonomy" id="223376"/>
    <lineage>
        <taxon>Eukaryota</taxon>
        <taxon>Fungi</taxon>
        <taxon>Dikarya</taxon>
        <taxon>Ascomycota</taxon>
        <taxon>Pezizomycotina</taxon>
        <taxon>Sordariomycetes</taxon>
        <taxon>Sordariomycetidae</taxon>
        <taxon>Cephalothecales</taxon>
        <taxon>Cephalothecaceae</taxon>
        <taxon>Phialemonium</taxon>
    </lineage>
</organism>
<dbReference type="InterPro" id="IPR029058">
    <property type="entry name" value="AB_hydrolase_fold"/>
</dbReference>
<dbReference type="PANTHER" id="PTHR11010">
    <property type="entry name" value="PROTEASE S28 PRO-X CARBOXYPEPTIDASE-RELATED"/>
    <property type="match status" value="1"/>
</dbReference>
<keyword evidence="3" id="KW-0378">Hydrolase</keyword>
<evidence type="ECO:0000313" key="5">
    <source>
        <dbReference type="Proteomes" id="UP001586593"/>
    </source>
</evidence>
<keyword evidence="1" id="KW-0645">Protease</keyword>
<evidence type="ECO:0000256" key="3">
    <source>
        <dbReference type="ARBA" id="ARBA00022801"/>
    </source>
</evidence>
<evidence type="ECO:0000256" key="2">
    <source>
        <dbReference type="ARBA" id="ARBA00022729"/>
    </source>
</evidence>
<comment type="caution">
    <text evidence="4">The sequence shown here is derived from an EMBL/GenBank/DDBJ whole genome shotgun (WGS) entry which is preliminary data.</text>
</comment>
<dbReference type="PANTHER" id="PTHR11010:SF23">
    <property type="entry name" value="SERINE PEPTIDASE"/>
    <property type="match status" value="1"/>
</dbReference>
<evidence type="ECO:0000313" key="4">
    <source>
        <dbReference type="EMBL" id="KAL1849332.1"/>
    </source>
</evidence>
<dbReference type="EMBL" id="JAZHXJ010000880">
    <property type="protein sequence ID" value="KAL1849332.1"/>
    <property type="molecule type" value="Genomic_DNA"/>
</dbReference>
<evidence type="ECO:0000256" key="1">
    <source>
        <dbReference type="ARBA" id="ARBA00022670"/>
    </source>
</evidence>
<dbReference type="Gene3D" id="3.40.50.1820">
    <property type="entry name" value="alpha/beta hydrolase"/>
    <property type="match status" value="1"/>
</dbReference>
<proteinExistence type="predicted"/>
<gene>
    <name evidence="4" type="ORF">VTK73DRAFT_9925</name>
</gene>
<sequence length="237" mass="26506">MWPGSNKTVAPGPEGVGECKALNGYAKWIREVYVPGACASYGYWTGPESLDCFDTYNASSPFFTDVSLDNTINRQWNWFLCNEPFKYWQDGAPADQPTIVSRLINQPYWERQCGLFFPTEDGYTYGIRRGRDVADVNAFTGGWSVTNTTRLTWTNGEFDPWRDSTVSSDFRPGGPLPSTPAAPVHLIPGGIHCSDLLARNGVVNAGVQEIIDQEVATIKGWVEEFYEDKGRKMPRRA</sequence>
<dbReference type="Proteomes" id="UP001586593">
    <property type="component" value="Unassembled WGS sequence"/>
</dbReference>